<protein>
    <recommendedName>
        <fullName evidence="4">Secreted protein</fullName>
    </recommendedName>
</protein>
<keyword evidence="1" id="KW-0732">Signal</keyword>
<dbReference type="AlphaFoldDB" id="A0AAD4BAF4"/>
<evidence type="ECO:0000256" key="1">
    <source>
        <dbReference type="SAM" id="SignalP"/>
    </source>
</evidence>
<sequence>MWLRLLLLGLGLGNPFELSASGLVAGERRNAGCAARDGTSVRGTNCLDRVVGWGSVKNSVQGFSTGYNCTRLRGSFRHVFKTSF</sequence>
<gene>
    <name evidence="2" type="ORF">L210DRAFT_3587204</name>
</gene>
<dbReference type="Proteomes" id="UP001194468">
    <property type="component" value="Unassembled WGS sequence"/>
</dbReference>
<accession>A0AAD4BAF4</accession>
<comment type="caution">
    <text evidence="2">The sequence shown here is derived from an EMBL/GenBank/DDBJ whole genome shotgun (WGS) entry which is preliminary data.</text>
</comment>
<proteinExistence type="predicted"/>
<organism evidence="2 3">
    <name type="scientific">Boletus edulis BED1</name>
    <dbReference type="NCBI Taxonomy" id="1328754"/>
    <lineage>
        <taxon>Eukaryota</taxon>
        <taxon>Fungi</taxon>
        <taxon>Dikarya</taxon>
        <taxon>Basidiomycota</taxon>
        <taxon>Agaricomycotina</taxon>
        <taxon>Agaricomycetes</taxon>
        <taxon>Agaricomycetidae</taxon>
        <taxon>Boletales</taxon>
        <taxon>Boletineae</taxon>
        <taxon>Boletaceae</taxon>
        <taxon>Boletoideae</taxon>
        <taxon>Boletus</taxon>
    </lineage>
</organism>
<name>A0AAD4BAF4_BOLED</name>
<evidence type="ECO:0000313" key="2">
    <source>
        <dbReference type="EMBL" id="KAF8415263.1"/>
    </source>
</evidence>
<feature type="signal peptide" evidence="1">
    <location>
        <begin position="1"/>
        <end position="21"/>
    </location>
</feature>
<reference evidence="2" key="2">
    <citation type="journal article" date="2020" name="Nat. Commun.">
        <title>Large-scale genome sequencing of mycorrhizal fungi provides insights into the early evolution of symbiotic traits.</title>
        <authorList>
            <person name="Miyauchi S."/>
            <person name="Kiss E."/>
            <person name="Kuo A."/>
            <person name="Drula E."/>
            <person name="Kohler A."/>
            <person name="Sanchez-Garcia M."/>
            <person name="Morin E."/>
            <person name="Andreopoulos B."/>
            <person name="Barry K.W."/>
            <person name="Bonito G."/>
            <person name="Buee M."/>
            <person name="Carver A."/>
            <person name="Chen C."/>
            <person name="Cichocki N."/>
            <person name="Clum A."/>
            <person name="Culley D."/>
            <person name="Crous P.W."/>
            <person name="Fauchery L."/>
            <person name="Girlanda M."/>
            <person name="Hayes R.D."/>
            <person name="Keri Z."/>
            <person name="LaButti K."/>
            <person name="Lipzen A."/>
            <person name="Lombard V."/>
            <person name="Magnuson J."/>
            <person name="Maillard F."/>
            <person name="Murat C."/>
            <person name="Nolan M."/>
            <person name="Ohm R.A."/>
            <person name="Pangilinan J."/>
            <person name="Pereira M.F."/>
            <person name="Perotto S."/>
            <person name="Peter M."/>
            <person name="Pfister S."/>
            <person name="Riley R."/>
            <person name="Sitrit Y."/>
            <person name="Stielow J.B."/>
            <person name="Szollosi G."/>
            <person name="Zifcakova L."/>
            <person name="Stursova M."/>
            <person name="Spatafora J.W."/>
            <person name="Tedersoo L."/>
            <person name="Vaario L.M."/>
            <person name="Yamada A."/>
            <person name="Yan M."/>
            <person name="Wang P."/>
            <person name="Xu J."/>
            <person name="Bruns T."/>
            <person name="Baldrian P."/>
            <person name="Vilgalys R."/>
            <person name="Dunand C."/>
            <person name="Henrissat B."/>
            <person name="Grigoriev I.V."/>
            <person name="Hibbett D."/>
            <person name="Nagy L.G."/>
            <person name="Martin F.M."/>
        </authorList>
    </citation>
    <scope>NUCLEOTIDE SEQUENCE</scope>
    <source>
        <strain evidence="2">BED1</strain>
    </source>
</reference>
<keyword evidence="3" id="KW-1185">Reference proteome</keyword>
<dbReference type="EMBL" id="WHUW01000350">
    <property type="protein sequence ID" value="KAF8415263.1"/>
    <property type="molecule type" value="Genomic_DNA"/>
</dbReference>
<feature type="chain" id="PRO_5042171997" description="Secreted protein" evidence="1">
    <location>
        <begin position="22"/>
        <end position="84"/>
    </location>
</feature>
<evidence type="ECO:0000313" key="3">
    <source>
        <dbReference type="Proteomes" id="UP001194468"/>
    </source>
</evidence>
<evidence type="ECO:0008006" key="4">
    <source>
        <dbReference type="Google" id="ProtNLM"/>
    </source>
</evidence>
<reference evidence="2" key="1">
    <citation type="submission" date="2019-10" db="EMBL/GenBank/DDBJ databases">
        <authorList>
            <consortium name="DOE Joint Genome Institute"/>
            <person name="Kuo A."/>
            <person name="Miyauchi S."/>
            <person name="Kiss E."/>
            <person name="Drula E."/>
            <person name="Kohler A."/>
            <person name="Sanchez-Garcia M."/>
            <person name="Andreopoulos B."/>
            <person name="Barry K.W."/>
            <person name="Bonito G."/>
            <person name="Buee M."/>
            <person name="Carver A."/>
            <person name="Chen C."/>
            <person name="Cichocki N."/>
            <person name="Clum A."/>
            <person name="Culley D."/>
            <person name="Crous P.W."/>
            <person name="Fauchery L."/>
            <person name="Girlanda M."/>
            <person name="Hayes R."/>
            <person name="Keri Z."/>
            <person name="LaButti K."/>
            <person name="Lipzen A."/>
            <person name="Lombard V."/>
            <person name="Magnuson J."/>
            <person name="Maillard F."/>
            <person name="Morin E."/>
            <person name="Murat C."/>
            <person name="Nolan M."/>
            <person name="Ohm R."/>
            <person name="Pangilinan J."/>
            <person name="Pereira M."/>
            <person name="Perotto S."/>
            <person name="Peter M."/>
            <person name="Riley R."/>
            <person name="Sitrit Y."/>
            <person name="Stielow B."/>
            <person name="Szollosi G."/>
            <person name="Zifcakova L."/>
            <person name="Stursova M."/>
            <person name="Spatafora J.W."/>
            <person name="Tedersoo L."/>
            <person name="Vaario L.-M."/>
            <person name="Yamada A."/>
            <person name="Yan M."/>
            <person name="Wang P."/>
            <person name="Xu J."/>
            <person name="Bruns T."/>
            <person name="Baldrian P."/>
            <person name="Vilgalys R."/>
            <person name="Henrissat B."/>
            <person name="Grigoriev I.V."/>
            <person name="Hibbett D."/>
            <person name="Nagy L.G."/>
            <person name="Martin F.M."/>
        </authorList>
    </citation>
    <scope>NUCLEOTIDE SEQUENCE</scope>
    <source>
        <strain evidence="2">BED1</strain>
    </source>
</reference>